<keyword evidence="4" id="KW-0831">Ubiquinone biosynthesis</keyword>
<evidence type="ECO:0000313" key="6">
    <source>
        <dbReference type="Proteomes" id="UP001230188"/>
    </source>
</evidence>
<accession>A0AAD7UP95</accession>
<dbReference type="GO" id="GO:0008425">
    <property type="term" value="F:2-methoxy-6-polyprenyl-1,4-benzoquinol methyltransferase activity"/>
    <property type="evidence" value="ECO:0007669"/>
    <property type="project" value="UniProtKB-UniRule"/>
</dbReference>
<dbReference type="Gene3D" id="3.40.50.150">
    <property type="entry name" value="Vaccinia Virus protein VP39"/>
    <property type="match status" value="1"/>
</dbReference>
<protein>
    <recommendedName>
        <fullName evidence="4">2-methoxy-6-polyprenyl-1,4-benzoquinol methylase, mitochondrial</fullName>
        <ecNumber evidence="4">2.1.1.201</ecNumber>
    </recommendedName>
    <alternativeName>
        <fullName evidence="4">Ubiquinone biosynthesis methyltransferase COQ5</fullName>
    </alternativeName>
</protein>
<feature type="binding site" evidence="4">
    <location>
        <position position="170"/>
    </location>
    <ligand>
        <name>S-adenosyl-L-methionine</name>
        <dbReference type="ChEBI" id="CHEBI:59789"/>
    </ligand>
</feature>
<dbReference type="PROSITE" id="PS51608">
    <property type="entry name" value="SAM_MT_UBIE"/>
    <property type="match status" value="1"/>
</dbReference>
<dbReference type="InterPro" id="IPR004033">
    <property type="entry name" value="UbiE/COQ5_MeTrFase"/>
</dbReference>
<reference evidence="5" key="1">
    <citation type="submission" date="2023-01" db="EMBL/GenBank/DDBJ databases">
        <title>Metagenome sequencing of chrysophaentin producing Chrysophaeum taylorii.</title>
        <authorList>
            <person name="Davison J."/>
            <person name="Bewley C."/>
        </authorList>
    </citation>
    <scope>NUCLEOTIDE SEQUENCE</scope>
    <source>
        <strain evidence="5">NIES-1699</strain>
    </source>
</reference>
<dbReference type="SUPFAM" id="SSF53335">
    <property type="entry name" value="S-adenosyl-L-methionine-dependent methyltransferases"/>
    <property type="match status" value="1"/>
</dbReference>
<evidence type="ECO:0000256" key="3">
    <source>
        <dbReference type="ARBA" id="ARBA00022691"/>
    </source>
</evidence>
<dbReference type="PANTHER" id="PTHR43591">
    <property type="entry name" value="METHYLTRANSFERASE"/>
    <property type="match status" value="1"/>
</dbReference>
<feature type="binding site" evidence="4">
    <location>
        <position position="95"/>
    </location>
    <ligand>
        <name>S-adenosyl-L-methionine</name>
        <dbReference type="ChEBI" id="CHEBI:59789"/>
    </ligand>
</feature>
<dbReference type="AlphaFoldDB" id="A0AAD7UP95"/>
<feature type="binding site" evidence="4">
    <location>
        <begin position="153"/>
        <end position="154"/>
    </location>
    <ligand>
        <name>S-adenosyl-L-methionine</name>
        <dbReference type="ChEBI" id="CHEBI:59789"/>
    </ligand>
</feature>
<keyword evidence="1 4" id="KW-0489">Methyltransferase</keyword>
<dbReference type="PROSITE" id="PS01183">
    <property type="entry name" value="UBIE_1"/>
    <property type="match status" value="1"/>
</dbReference>
<dbReference type="EC" id="2.1.1.201" evidence="4"/>
<dbReference type="InterPro" id="IPR029063">
    <property type="entry name" value="SAM-dependent_MTases_sf"/>
</dbReference>
<evidence type="ECO:0000256" key="2">
    <source>
        <dbReference type="ARBA" id="ARBA00022679"/>
    </source>
</evidence>
<dbReference type="InterPro" id="IPR023576">
    <property type="entry name" value="UbiE/COQ5_MeTrFase_CS"/>
</dbReference>
<name>A0AAD7UP95_9STRA</name>
<dbReference type="Proteomes" id="UP001230188">
    <property type="component" value="Unassembled WGS sequence"/>
</dbReference>
<dbReference type="PROSITE" id="PS01184">
    <property type="entry name" value="UBIE_2"/>
    <property type="match status" value="1"/>
</dbReference>
<dbReference type="GO" id="GO:0032259">
    <property type="term" value="P:methylation"/>
    <property type="evidence" value="ECO:0007669"/>
    <property type="project" value="UniProtKB-KW"/>
</dbReference>
<comment type="caution">
    <text evidence="5">The sequence shown here is derived from an EMBL/GenBank/DDBJ whole genome shotgun (WGS) entry which is preliminary data.</text>
</comment>
<dbReference type="Pfam" id="PF01209">
    <property type="entry name" value="Ubie_methyltran"/>
    <property type="match status" value="1"/>
</dbReference>
<evidence type="ECO:0000313" key="5">
    <source>
        <dbReference type="EMBL" id="KAJ8614535.1"/>
    </source>
</evidence>
<keyword evidence="6" id="KW-1185">Reference proteome</keyword>
<dbReference type="CDD" id="cd02440">
    <property type="entry name" value="AdoMet_MTases"/>
    <property type="match status" value="1"/>
</dbReference>
<comment type="function">
    <text evidence="4">Methyltransferase required for the conversion of 2-polyprenyl-6-methoxy-1,4-benzoquinol (DDMQH2) to 2-polyprenyl-3-methyl-6-methoxy-1,4-benzoquinol (DMQH2).</text>
</comment>
<keyword evidence="2 4" id="KW-0808">Transferase</keyword>
<dbReference type="PANTHER" id="PTHR43591:SF24">
    <property type="entry name" value="2-METHOXY-6-POLYPRENYL-1,4-BENZOQUINOL METHYLASE, MITOCHONDRIAL"/>
    <property type="match status" value="1"/>
</dbReference>
<keyword evidence="4" id="KW-0496">Mitochondrion</keyword>
<evidence type="ECO:0000256" key="1">
    <source>
        <dbReference type="ARBA" id="ARBA00022603"/>
    </source>
</evidence>
<comment type="subcellular location">
    <subcellularLocation>
        <location evidence="4">Mitochondrion inner membrane</location>
        <topology evidence="4">Peripheral membrane protein</topology>
        <orientation evidence="4">Matrix side</orientation>
    </subcellularLocation>
</comment>
<keyword evidence="4" id="KW-0999">Mitochondrion inner membrane</keyword>
<gene>
    <name evidence="5" type="ORF">CTAYLR_000832</name>
</gene>
<feature type="binding site" evidence="4">
    <location>
        <position position="124"/>
    </location>
    <ligand>
        <name>S-adenosyl-L-methionine</name>
        <dbReference type="ChEBI" id="CHEBI:59789"/>
    </ligand>
</feature>
<evidence type="ECO:0000256" key="4">
    <source>
        <dbReference type="HAMAP-Rule" id="MF_03191"/>
    </source>
</evidence>
<dbReference type="HAMAP" id="MF_01813">
    <property type="entry name" value="MenG_UbiE_methyltr"/>
    <property type="match status" value="1"/>
</dbReference>
<comment type="subunit">
    <text evidence="4">Component of a multi-subunit COQ enzyme complex.</text>
</comment>
<sequence length="281" mass="31222">MRKVLPCFRGRRHFAEATTTTTTHFGARTVPREEKESLVSGVFTSVASNYDVMNDLMSGGMHRLWKDDFVRRLGLGACARATGKAPRLLDVAGGTGDIAFRAIEDIAKWLPPPPDDPPPVVVSDVNADMLEVGRHRAEERAVSPRCLVFDLGNAERLPYDDATFDYVTISFGLRNVTDIDAALREMRRVLQPGGRFECLEFSQVSDPLIRAAYDLYSKRVIPELGARVARDRPAYEYLVESIRKHPAQLELLSRLAAAGFARPTYRNITFGVVAVHSGYAP</sequence>
<proteinExistence type="inferred from homology"/>
<comment type="catalytic activity">
    <reaction evidence="4">
        <text>a 2-methoxy-6-(all-trans-polyprenyl)benzene-1,4-diol + S-adenosyl-L-methionine = a 5-methoxy-2-methyl-3-(all-trans-polyprenyl)benzene-1,4-diol + S-adenosyl-L-homocysteine + H(+)</text>
        <dbReference type="Rhea" id="RHEA:28286"/>
        <dbReference type="Rhea" id="RHEA-COMP:10858"/>
        <dbReference type="Rhea" id="RHEA-COMP:10859"/>
        <dbReference type="ChEBI" id="CHEBI:15378"/>
        <dbReference type="ChEBI" id="CHEBI:57856"/>
        <dbReference type="ChEBI" id="CHEBI:59789"/>
        <dbReference type="ChEBI" id="CHEBI:84166"/>
        <dbReference type="ChEBI" id="CHEBI:84167"/>
        <dbReference type="EC" id="2.1.1.201"/>
    </reaction>
</comment>
<comment type="pathway">
    <text evidence="4">Cofactor biosynthesis; ubiquinone biosynthesis.</text>
</comment>
<keyword evidence="4" id="KW-0472">Membrane</keyword>
<keyword evidence="3 4" id="KW-0949">S-adenosyl-L-methionine</keyword>
<dbReference type="GO" id="GO:0031314">
    <property type="term" value="C:extrinsic component of mitochondrial inner membrane"/>
    <property type="evidence" value="ECO:0007669"/>
    <property type="project" value="UniProtKB-UniRule"/>
</dbReference>
<dbReference type="NCBIfam" id="TIGR01934">
    <property type="entry name" value="MenG_MenH_UbiE"/>
    <property type="match status" value="1"/>
</dbReference>
<dbReference type="EMBL" id="JAQMWT010000005">
    <property type="protein sequence ID" value="KAJ8614535.1"/>
    <property type="molecule type" value="Genomic_DNA"/>
</dbReference>
<comment type="similarity">
    <text evidence="4">Belongs to the class I-like SAM-binding methyltransferase superfamily. MenG/UbiE family.</text>
</comment>
<organism evidence="5 6">
    <name type="scientific">Chrysophaeum taylorii</name>
    <dbReference type="NCBI Taxonomy" id="2483200"/>
    <lineage>
        <taxon>Eukaryota</taxon>
        <taxon>Sar</taxon>
        <taxon>Stramenopiles</taxon>
        <taxon>Ochrophyta</taxon>
        <taxon>Pelagophyceae</taxon>
        <taxon>Pelagomonadales</taxon>
        <taxon>Pelagomonadaceae</taxon>
        <taxon>Chrysophaeum</taxon>
    </lineage>
</organism>